<evidence type="ECO:0000259" key="2">
    <source>
        <dbReference type="Pfam" id="PF02657"/>
    </source>
</evidence>
<proteinExistence type="inferred from homology"/>
<evidence type="ECO:0000256" key="1">
    <source>
        <dbReference type="ARBA" id="ARBA00010282"/>
    </source>
</evidence>
<gene>
    <name evidence="3" type="ORF">EV693_1182</name>
</gene>
<dbReference type="Proteomes" id="UP000295537">
    <property type="component" value="Unassembled WGS sequence"/>
</dbReference>
<evidence type="ECO:0000313" key="4">
    <source>
        <dbReference type="Proteomes" id="UP000295537"/>
    </source>
</evidence>
<comment type="similarity">
    <text evidence="1">Belongs to the SufE family.</text>
</comment>
<sequence>MQLEEMYQQFARCKNWEERYRLLIQFSRQLPKPSEEELAQWQEIEGCESRLWFEFQPIPRQVKAYSDARLMQGMLAVLIVALEEQSLTALQHFDIPSFFDKLRMTNHLSSTRLNGLKQIQAIVQQKSQGKR</sequence>
<dbReference type="Gene3D" id="3.90.1010.10">
    <property type="match status" value="1"/>
</dbReference>
<organism evidence="3 4">
    <name type="scientific">Nicoletella semolina</name>
    <dbReference type="NCBI Taxonomy" id="271160"/>
    <lineage>
        <taxon>Bacteria</taxon>
        <taxon>Pseudomonadati</taxon>
        <taxon>Pseudomonadota</taxon>
        <taxon>Gammaproteobacteria</taxon>
        <taxon>Pasteurellales</taxon>
        <taxon>Pasteurellaceae</taxon>
        <taxon>Nicoletella</taxon>
    </lineage>
</organism>
<keyword evidence="4" id="KW-1185">Reference proteome</keyword>
<feature type="domain" description="Fe-S metabolism associated" evidence="2">
    <location>
        <begin position="8"/>
        <end position="125"/>
    </location>
</feature>
<protein>
    <submittedName>
        <fullName evidence="3">Cysteine desulfuration protein SufE</fullName>
    </submittedName>
</protein>
<dbReference type="SUPFAM" id="SSF82649">
    <property type="entry name" value="SufE/NifU"/>
    <property type="match status" value="1"/>
</dbReference>
<dbReference type="Pfam" id="PF02657">
    <property type="entry name" value="SufE"/>
    <property type="match status" value="1"/>
</dbReference>
<dbReference type="PANTHER" id="PTHR43597:SF5">
    <property type="entry name" value="SUFE-LIKE PROTEIN 2, CHLOROPLASTIC"/>
    <property type="match status" value="1"/>
</dbReference>
<accession>A0A4R2N4F6</accession>
<dbReference type="RefSeq" id="WP_132502048.1">
    <property type="nucleotide sequence ID" value="NZ_LVXA01000001.1"/>
</dbReference>
<dbReference type="PANTHER" id="PTHR43597">
    <property type="entry name" value="SULFUR ACCEPTOR PROTEIN CSDE"/>
    <property type="match status" value="1"/>
</dbReference>
<evidence type="ECO:0000313" key="3">
    <source>
        <dbReference type="EMBL" id="TCP15382.1"/>
    </source>
</evidence>
<dbReference type="AlphaFoldDB" id="A0A4R2N4F6"/>
<comment type="caution">
    <text evidence="3">The sequence shown here is derived from an EMBL/GenBank/DDBJ whole genome shotgun (WGS) entry which is preliminary data.</text>
</comment>
<reference evidence="3 4" key="1">
    <citation type="submission" date="2019-03" db="EMBL/GenBank/DDBJ databases">
        <title>Genomic Encyclopedia of Type Strains, Phase IV (KMG-IV): sequencing the most valuable type-strain genomes for metagenomic binning, comparative biology and taxonomic classification.</title>
        <authorList>
            <person name="Goeker M."/>
        </authorList>
    </citation>
    <scope>NUCLEOTIDE SEQUENCE [LARGE SCALE GENOMIC DNA]</scope>
    <source>
        <strain evidence="3 4">DSM 16380</strain>
    </source>
</reference>
<name>A0A4R2N4F6_9PAST</name>
<dbReference type="InterPro" id="IPR003808">
    <property type="entry name" value="Fe-S_metab-assoc_dom"/>
</dbReference>
<dbReference type="OrthoDB" id="9799320at2"/>
<dbReference type="EMBL" id="SLXJ01000018">
    <property type="protein sequence ID" value="TCP15382.1"/>
    <property type="molecule type" value="Genomic_DNA"/>
</dbReference>